<dbReference type="PROSITE" id="PS50007">
    <property type="entry name" value="PIPLC_X_DOMAIN"/>
    <property type="match status" value="1"/>
</dbReference>
<keyword evidence="3" id="KW-1185">Reference proteome</keyword>
<dbReference type="Proteomes" id="UP001301958">
    <property type="component" value="Unassembled WGS sequence"/>
</dbReference>
<reference evidence="2" key="1">
    <citation type="journal article" date="2023" name="Mol. Phylogenet. Evol.">
        <title>Genome-scale phylogeny and comparative genomics of the fungal order Sordariales.</title>
        <authorList>
            <person name="Hensen N."/>
            <person name="Bonometti L."/>
            <person name="Westerberg I."/>
            <person name="Brannstrom I.O."/>
            <person name="Guillou S."/>
            <person name="Cros-Aarteil S."/>
            <person name="Calhoun S."/>
            <person name="Haridas S."/>
            <person name="Kuo A."/>
            <person name="Mondo S."/>
            <person name="Pangilinan J."/>
            <person name="Riley R."/>
            <person name="LaButti K."/>
            <person name="Andreopoulos B."/>
            <person name="Lipzen A."/>
            <person name="Chen C."/>
            <person name="Yan M."/>
            <person name="Daum C."/>
            <person name="Ng V."/>
            <person name="Clum A."/>
            <person name="Steindorff A."/>
            <person name="Ohm R.A."/>
            <person name="Martin F."/>
            <person name="Silar P."/>
            <person name="Natvig D.O."/>
            <person name="Lalanne C."/>
            <person name="Gautier V."/>
            <person name="Ament-Velasquez S.L."/>
            <person name="Kruys A."/>
            <person name="Hutchinson M.I."/>
            <person name="Powell A.J."/>
            <person name="Barry K."/>
            <person name="Miller A.N."/>
            <person name="Grigoriev I.V."/>
            <person name="Debuchy R."/>
            <person name="Gladieux P."/>
            <person name="Hiltunen Thoren M."/>
            <person name="Johannesson H."/>
        </authorList>
    </citation>
    <scope>NUCLEOTIDE SEQUENCE</scope>
    <source>
        <strain evidence="2">CBS 990.96</strain>
    </source>
</reference>
<evidence type="ECO:0000256" key="1">
    <source>
        <dbReference type="SAM" id="SignalP"/>
    </source>
</evidence>
<evidence type="ECO:0000313" key="3">
    <source>
        <dbReference type="Proteomes" id="UP001301958"/>
    </source>
</evidence>
<protein>
    <submittedName>
        <fullName evidence="2">PI-PLC X domain-containing protein 1</fullName>
    </submittedName>
</protein>
<dbReference type="GO" id="GO:0006629">
    <property type="term" value="P:lipid metabolic process"/>
    <property type="evidence" value="ECO:0007669"/>
    <property type="project" value="InterPro"/>
</dbReference>
<reference evidence="2" key="2">
    <citation type="submission" date="2023-05" db="EMBL/GenBank/DDBJ databases">
        <authorList>
            <consortium name="Lawrence Berkeley National Laboratory"/>
            <person name="Steindorff A."/>
            <person name="Hensen N."/>
            <person name="Bonometti L."/>
            <person name="Westerberg I."/>
            <person name="Brannstrom I.O."/>
            <person name="Guillou S."/>
            <person name="Cros-Aarteil S."/>
            <person name="Calhoun S."/>
            <person name="Haridas S."/>
            <person name="Kuo A."/>
            <person name="Mondo S."/>
            <person name="Pangilinan J."/>
            <person name="Riley R."/>
            <person name="Labutti K."/>
            <person name="Andreopoulos B."/>
            <person name="Lipzen A."/>
            <person name="Chen C."/>
            <person name="Yanf M."/>
            <person name="Daum C."/>
            <person name="Ng V."/>
            <person name="Clum A."/>
            <person name="Ohm R."/>
            <person name="Martin F."/>
            <person name="Silar P."/>
            <person name="Natvig D."/>
            <person name="Lalanne C."/>
            <person name="Gautier V."/>
            <person name="Ament-Velasquez S.L."/>
            <person name="Kruys A."/>
            <person name="Hutchinson M.I."/>
            <person name="Powell A.J."/>
            <person name="Barry K."/>
            <person name="Miller A.N."/>
            <person name="Grigoriev I.V."/>
            <person name="Debuchy R."/>
            <person name="Gladieux P."/>
            <person name="Thoren M.H."/>
            <person name="Johannesson H."/>
        </authorList>
    </citation>
    <scope>NUCLEOTIDE SEQUENCE</scope>
    <source>
        <strain evidence="2">CBS 990.96</strain>
    </source>
</reference>
<dbReference type="Gene3D" id="3.20.20.190">
    <property type="entry name" value="Phosphatidylinositol (PI) phosphodiesterase"/>
    <property type="match status" value="1"/>
</dbReference>
<sequence>MRFLQSLAIVAGFAKLLVSGQNTDVCRSQDRTFSNEAMPQGSYQPWDLFLNPVTNKASARFYVTIVNLTPHRIILSNTHSYQMETFEFGDVPQGRARQNKVKFRNRWATQDDAGEAYYRIDGTNKQFAIRLRGTAPLVDNRRVVLDLDGMGLGQREYKFAGGETSVSLVITGSARWGFYASIRHDRGGWMRWIYDTIKDRPIRHLIMPGTHDAGMSTISNKIISVGTSYNTQTQGINIYDQLRAGSRWFDLRIASIHPTDNAEQNNGFWILHINDELAETAVGNSGESLDDVINEVNRFTRENPGEVIFFTVRYLVGRFSVPNRGPIYWSPDLFNDFISKLRGINNRCPNVDLNTGFENQKAKYFMDQNGGKGCVIIMLNGQNLKGLEKESIADGIYSTARMQVRDQWSNKMKVNEMAPDQIANWQAVQRGGAADYDRLYIGQWLVTPDAVASTAMGLQNFAVQQTNPSLYWSGVNSMTPERWPNVLMVDYIGTQDKDQNNWDQLSAELYWLAIGLNLYTVSENCNISPRKSPLLRARDVRFRRRSQDKWNGIIFANGTRVDNPPPQLHPGRVEFLRNGTVFGNGTVLERTIPNPWR</sequence>
<gene>
    <name evidence="2" type="ORF">QBC38DRAFT_477004</name>
</gene>
<dbReference type="AlphaFoldDB" id="A0AAN7BQY0"/>
<keyword evidence="1" id="KW-0732">Signal</keyword>
<dbReference type="InterPro" id="IPR017946">
    <property type="entry name" value="PLC-like_Pdiesterase_TIM-brl"/>
</dbReference>
<dbReference type="PANTHER" id="PTHR13593">
    <property type="match status" value="1"/>
</dbReference>
<organism evidence="2 3">
    <name type="scientific">Podospora fimiseda</name>
    <dbReference type="NCBI Taxonomy" id="252190"/>
    <lineage>
        <taxon>Eukaryota</taxon>
        <taxon>Fungi</taxon>
        <taxon>Dikarya</taxon>
        <taxon>Ascomycota</taxon>
        <taxon>Pezizomycotina</taxon>
        <taxon>Sordariomycetes</taxon>
        <taxon>Sordariomycetidae</taxon>
        <taxon>Sordariales</taxon>
        <taxon>Podosporaceae</taxon>
        <taxon>Podospora</taxon>
    </lineage>
</organism>
<name>A0AAN7BQY0_9PEZI</name>
<proteinExistence type="predicted"/>
<accession>A0AAN7BQY0</accession>
<comment type="caution">
    <text evidence="2">The sequence shown here is derived from an EMBL/GenBank/DDBJ whole genome shotgun (WGS) entry which is preliminary data.</text>
</comment>
<dbReference type="EMBL" id="MU865327">
    <property type="protein sequence ID" value="KAK4227797.1"/>
    <property type="molecule type" value="Genomic_DNA"/>
</dbReference>
<dbReference type="GO" id="GO:0008081">
    <property type="term" value="F:phosphoric diester hydrolase activity"/>
    <property type="evidence" value="ECO:0007669"/>
    <property type="project" value="InterPro"/>
</dbReference>
<feature type="chain" id="PRO_5042888153" evidence="1">
    <location>
        <begin position="21"/>
        <end position="597"/>
    </location>
</feature>
<dbReference type="InterPro" id="IPR051057">
    <property type="entry name" value="PI-PLC_domain"/>
</dbReference>
<evidence type="ECO:0000313" key="2">
    <source>
        <dbReference type="EMBL" id="KAK4227797.1"/>
    </source>
</evidence>
<dbReference type="SUPFAM" id="SSF51695">
    <property type="entry name" value="PLC-like phosphodiesterases"/>
    <property type="match status" value="1"/>
</dbReference>
<feature type="signal peptide" evidence="1">
    <location>
        <begin position="1"/>
        <end position="20"/>
    </location>
</feature>
<dbReference type="PANTHER" id="PTHR13593:SF143">
    <property type="entry name" value="PHOSPHATIDYLINOSITOL-SPECIFIC PHOSPHOLIPASE C X DOMAIN-CONTAINING PROTEIN"/>
    <property type="match status" value="1"/>
</dbReference>